<dbReference type="InterPro" id="IPR011330">
    <property type="entry name" value="Glyco_hydro/deAcase_b/a-brl"/>
</dbReference>
<feature type="domain" description="NodB homology" evidence="4">
    <location>
        <begin position="97"/>
        <end position="312"/>
    </location>
</feature>
<dbReference type="EMBL" id="QPIG01000001">
    <property type="protein sequence ID" value="RCU58624.1"/>
    <property type="molecule type" value="Genomic_DNA"/>
</dbReference>
<evidence type="ECO:0000313" key="6">
    <source>
        <dbReference type="Proteomes" id="UP000252249"/>
    </source>
</evidence>
<reference evidence="5 6" key="1">
    <citation type="submission" date="2018-07" db="EMBL/GenBank/DDBJ databases">
        <title>Oceanihabitans testaceum sp. nov., isolated from marine sediment.</title>
        <authorList>
            <person name="Li C.-M."/>
        </authorList>
    </citation>
    <scope>NUCLEOTIDE SEQUENCE [LARGE SCALE GENOMIC DNA]</scope>
    <source>
        <strain evidence="5 6">S9-10</strain>
    </source>
</reference>
<dbReference type="GO" id="GO:0005576">
    <property type="term" value="C:extracellular region"/>
    <property type="evidence" value="ECO:0007669"/>
    <property type="project" value="UniProtKB-SubCell"/>
</dbReference>
<evidence type="ECO:0000256" key="3">
    <source>
        <dbReference type="SAM" id="Phobius"/>
    </source>
</evidence>
<dbReference type="Proteomes" id="UP000252249">
    <property type="component" value="Unassembled WGS sequence"/>
</dbReference>
<keyword evidence="3" id="KW-0472">Membrane</keyword>
<dbReference type="PANTHER" id="PTHR34216">
    <property type="match status" value="1"/>
</dbReference>
<name>A0A368P939_9FLAO</name>
<dbReference type="InterPro" id="IPR002509">
    <property type="entry name" value="NODB_dom"/>
</dbReference>
<evidence type="ECO:0000256" key="1">
    <source>
        <dbReference type="ARBA" id="ARBA00004613"/>
    </source>
</evidence>
<dbReference type="GO" id="GO:0016810">
    <property type="term" value="F:hydrolase activity, acting on carbon-nitrogen (but not peptide) bonds"/>
    <property type="evidence" value="ECO:0007669"/>
    <property type="project" value="InterPro"/>
</dbReference>
<keyword evidence="3" id="KW-0812">Transmembrane</keyword>
<evidence type="ECO:0000313" key="5">
    <source>
        <dbReference type="EMBL" id="RCU58624.1"/>
    </source>
</evidence>
<dbReference type="SUPFAM" id="SSF88713">
    <property type="entry name" value="Glycoside hydrolase/deacetylase"/>
    <property type="match status" value="1"/>
</dbReference>
<dbReference type="PANTHER" id="PTHR34216:SF3">
    <property type="entry name" value="POLY-BETA-1,6-N-ACETYL-D-GLUCOSAMINE N-DEACETYLASE"/>
    <property type="match status" value="1"/>
</dbReference>
<keyword evidence="6" id="KW-1185">Reference proteome</keyword>
<protein>
    <submittedName>
        <fullName evidence="5">Polysaccharide deacetylase family protein</fullName>
    </submittedName>
</protein>
<dbReference type="OrthoDB" id="9778320at2"/>
<evidence type="ECO:0000256" key="2">
    <source>
        <dbReference type="ARBA" id="ARBA00022729"/>
    </source>
</evidence>
<gene>
    <name evidence="5" type="ORF">DU428_04400</name>
</gene>
<dbReference type="InterPro" id="IPR051398">
    <property type="entry name" value="Polysacch_Deacetylase"/>
</dbReference>
<proteinExistence type="predicted"/>
<sequence>MRYIKRLILHVIKEIIGFIFLNFGGVYLLKNSIKGDNYLVILNYHNFSKYNNYKIIRGKILETDFASNFNKQIRFLKKHFNFTYPEEFFPNNRVDRINVLITFDDGYKDNYDIALPVLKKHNAKAIFFIVTNVIGTKKWLTHDILRYLVQTGIKSENEIETLLKEMNQGESIMDWLNKNKACLMQHPSHRIMMNWDEVNKISKEGFKIAPHTHNHEILSFLNFNAQKDEVYNSIITIKHKLSIDSKYFAYPNGLYNEESIQILNKNHIQYSFTTKPGFNTLTDKPYELKRIGVNASDSLGVLLLKLYLNRKK</sequence>
<organism evidence="5 6">
    <name type="scientific">Oceanihabitans sediminis</name>
    <dbReference type="NCBI Taxonomy" id="1812012"/>
    <lineage>
        <taxon>Bacteria</taxon>
        <taxon>Pseudomonadati</taxon>
        <taxon>Bacteroidota</taxon>
        <taxon>Flavobacteriia</taxon>
        <taxon>Flavobacteriales</taxon>
        <taxon>Flavobacteriaceae</taxon>
        <taxon>Oceanihabitans</taxon>
    </lineage>
</organism>
<dbReference type="Pfam" id="PF01522">
    <property type="entry name" value="Polysacc_deac_1"/>
    <property type="match status" value="1"/>
</dbReference>
<keyword evidence="3" id="KW-1133">Transmembrane helix</keyword>
<dbReference type="Gene3D" id="3.20.20.370">
    <property type="entry name" value="Glycoside hydrolase/deacetylase"/>
    <property type="match status" value="1"/>
</dbReference>
<keyword evidence="2" id="KW-0732">Signal</keyword>
<evidence type="ECO:0000259" key="4">
    <source>
        <dbReference type="PROSITE" id="PS51677"/>
    </source>
</evidence>
<comment type="subcellular location">
    <subcellularLocation>
        <location evidence="1">Secreted</location>
    </subcellularLocation>
</comment>
<accession>A0A368P939</accession>
<dbReference type="PROSITE" id="PS51677">
    <property type="entry name" value="NODB"/>
    <property type="match status" value="1"/>
</dbReference>
<dbReference type="RefSeq" id="WP_113966771.1">
    <property type="nucleotide sequence ID" value="NZ_QNRP01000011.1"/>
</dbReference>
<dbReference type="AlphaFoldDB" id="A0A368P939"/>
<comment type="caution">
    <text evidence="5">The sequence shown here is derived from an EMBL/GenBank/DDBJ whole genome shotgun (WGS) entry which is preliminary data.</text>
</comment>
<feature type="transmembrane region" description="Helical" evidence="3">
    <location>
        <begin position="7"/>
        <end position="29"/>
    </location>
</feature>
<dbReference type="GO" id="GO:0005975">
    <property type="term" value="P:carbohydrate metabolic process"/>
    <property type="evidence" value="ECO:0007669"/>
    <property type="project" value="InterPro"/>
</dbReference>
<dbReference type="CDD" id="cd10918">
    <property type="entry name" value="CE4_NodB_like_5s_6s"/>
    <property type="match status" value="1"/>
</dbReference>